<name>A0ABM0M142_SACKO</name>
<dbReference type="InterPro" id="IPR023214">
    <property type="entry name" value="HAD_sf"/>
</dbReference>
<proteinExistence type="inferred from homology"/>
<protein>
    <recommendedName>
        <fullName evidence="7">N-acylneuraminate cytidylyltransferase</fullName>
        <ecNumber evidence="7">2.7.7.43</ecNumber>
    </recommendedName>
</protein>
<dbReference type="SUPFAM" id="SSF53448">
    <property type="entry name" value="Nucleotide-diphospho-sugar transferases"/>
    <property type="match status" value="1"/>
</dbReference>
<dbReference type="SFLD" id="SFLDG01136">
    <property type="entry name" value="C1.6:_Phosphoserine_Phosphatas"/>
    <property type="match status" value="1"/>
</dbReference>
<evidence type="ECO:0000256" key="1">
    <source>
        <dbReference type="ARBA" id="ARBA00001862"/>
    </source>
</evidence>
<evidence type="ECO:0000256" key="8">
    <source>
        <dbReference type="ARBA" id="ARBA00022723"/>
    </source>
</evidence>
<dbReference type="InterPro" id="IPR010023">
    <property type="entry name" value="KdsC_fam"/>
</dbReference>
<dbReference type="SFLD" id="SFLDG01138">
    <property type="entry name" value="C1.6.2:_Deoxy-d-mannose-octulo"/>
    <property type="match status" value="1"/>
</dbReference>
<evidence type="ECO:0000313" key="11">
    <source>
        <dbReference type="Proteomes" id="UP000694865"/>
    </source>
</evidence>
<dbReference type="Pfam" id="PF02348">
    <property type="entry name" value="CTP_transf_3"/>
    <property type="match status" value="1"/>
</dbReference>
<dbReference type="CDD" id="cd02513">
    <property type="entry name" value="CMP-NeuAc_Synthase"/>
    <property type="match status" value="1"/>
</dbReference>
<dbReference type="EC" id="2.7.7.43" evidence="7"/>
<comment type="pathway">
    <text evidence="3">Amino-sugar metabolism; N-acetylneuraminate metabolism.</text>
</comment>
<accession>A0ABM0M142</accession>
<organism evidence="11 12">
    <name type="scientific">Saccoglossus kowalevskii</name>
    <name type="common">Acorn worm</name>
    <dbReference type="NCBI Taxonomy" id="10224"/>
    <lineage>
        <taxon>Eukaryota</taxon>
        <taxon>Metazoa</taxon>
        <taxon>Hemichordata</taxon>
        <taxon>Enteropneusta</taxon>
        <taxon>Harrimaniidae</taxon>
        <taxon>Saccoglossus</taxon>
    </lineage>
</organism>
<dbReference type="PANTHER" id="PTHR21485:SF3">
    <property type="entry name" value="N-ACYLNEURAMINATE CYTIDYLYLTRANSFERASE"/>
    <property type="match status" value="1"/>
</dbReference>
<dbReference type="SFLD" id="SFLDS00003">
    <property type="entry name" value="Haloacid_Dehalogenase"/>
    <property type="match status" value="1"/>
</dbReference>
<dbReference type="RefSeq" id="XP_006813733.1">
    <property type="nucleotide sequence ID" value="XM_006813670.1"/>
</dbReference>
<evidence type="ECO:0000256" key="6">
    <source>
        <dbReference type="ARBA" id="ARBA00011881"/>
    </source>
</evidence>
<keyword evidence="9" id="KW-0378">Hydrolase</keyword>
<comment type="similarity">
    <text evidence="5">Belongs to the CMP-NeuNAc synthase family.</text>
</comment>
<evidence type="ECO:0000313" key="12">
    <source>
        <dbReference type="RefSeq" id="XP_006813733.1"/>
    </source>
</evidence>
<dbReference type="Gene3D" id="3.90.550.10">
    <property type="entry name" value="Spore Coat Polysaccharide Biosynthesis Protein SpsA, Chain A"/>
    <property type="match status" value="1"/>
</dbReference>
<evidence type="ECO:0000256" key="3">
    <source>
        <dbReference type="ARBA" id="ARBA00005141"/>
    </source>
</evidence>
<dbReference type="InterPro" id="IPR036412">
    <property type="entry name" value="HAD-like_sf"/>
</dbReference>
<keyword evidence="10" id="KW-0460">Magnesium</keyword>
<evidence type="ECO:0000256" key="4">
    <source>
        <dbReference type="ARBA" id="ARBA00005893"/>
    </source>
</evidence>
<keyword evidence="11" id="KW-1185">Reference proteome</keyword>
<dbReference type="Proteomes" id="UP000694865">
    <property type="component" value="Unplaced"/>
</dbReference>
<dbReference type="InterPro" id="IPR003329">
    <property type="entry name" value="Cytidylyl_trans"/>
</dbReference>
<dbReference type="SUPFAM" id="SSF56784">
    <property type="entry name" value="HAD-like"/>
    <property type="match status" value="1"/>
</dbReference>
<evidence type="ECO:0000256" key="2">
    <source>
        <dbReference type="ARBA" id="ARBA00001946"/>
    </source>
</evidence>
<evidence type="ECO:0000256" key="10">
    <source>
        <dbReference type="ARBA" id="ARBA00022842"/>
    </source>
</evidence>
<dbReference type="PANTHER" id="PTHR21485">
    <property type="entry name" value="HAD SUPERFAMILY MEMBERS CMAS AND KDSC"/>
    <property type="match status" value="1"/>
</dbReference>
<comment type="subunit">
    <text evidence="6">Homotetramer.</text>
</comment>
<comment type="cofactor">
    <cofactor evidence="2">
        <name>Mg(2+)</name>
        <dbReference type="ChEBI" id="CHEBI:18420"/>
    </cofactor>
</comment>
<dbReference type="GeneID" id="102808000"/>
<keyword evidence="8" id="KW-0479">Metal-binding</keyword>
<gene>
    <name evidence="12" type="primary">LOC102808000</name>
</gene>
<dbReference type="InterPro" id="IPR050793">
    <property type="entry name" value="CMP-NeuNAc_synthase"/>
</dbReference>
<dbReference type="Gene3D" id="3.40.50.1000">
    <property type="entry name" value="HAD superfamily/HAD-like"/>
    <property type="match status" value="1"/>
</dbReference>
<sequence>MDTDKRHFAALILARGGSKGIPLKNIKILAGQPLLSWSLRAAIDSKCFDSVWVSTDHDEIARVATEWGGQVHRRSADVSRDSSSSLDTIKEFALHHPEVDVIGLVQCTSPITHPWMLQEPSAMMRERGFDSVFSVTRKHLFRWKPSPNTAGELVGADNLDPNNRPRRQDWDGELYENGQFYMFSRQLLDQGLLQGGKVGYFEVGPEYSVDIDSEIDWPIAEQRVTKYGYFGVESKKDIKMVVFDVDGVITDNQVHINEKGEEFRSYNRCDLEGVKQLKETGIIVRLLSQDTSMADMKLINEKMGCLLENGAKNKCSVLGKWVDELGLEWSQVAYMGNDISDVPAMRKCGLSAAPADARTEARYAARFNATDRGGRGAVRQLCDHIMHLISTK</sequence>
<comment type="catalytic activity">
    <reaction evidence="1">
        <text>an N-acylneuraminate + CTP = a CMP-N-acyl-beta-neuraminate + diphosphate</text>
        <dbReference type="Rhea" id="RHEA:11344"/>
        <dbReference type="ChEBI" id="CHEBI:33019"/>
        <dbReference type="ChEBI" id="CHEBI:37563"/>
        <dbReference type="ChEBI" id="CHEBI:60073"/>
        <dbReference type="ChEBI" id="CHEBI:68671"/>
        <dbReference type="EC" id="2.7.7.43"/>
    </reaction>
</comment>
<comment type="similarity">
    <text evidence="4">Belongs to the KdsC family.</text>
</comment>
<reference evidence="12" key="1">
    <citation type="submission" date="2025-08" db="UniProtKB">
        <authorList>
            <consortium name="RefSeq"/>
        </authorList>
    </citation>
    <scope>IDENTIFICATION</scope>
    <source>
        <tissue evidence="12">Testes</tissue>
    </source>
</reference>
<evidence type="ECO:0000256" key="7">
    <source>
        <dbReference type="ARBA" id="ARBA00012491"/>
    </source>
</evidence>
<dbReference type="InterPro" id="IPR029044">
    <property type="entry name" value="Nucleotide-diphossugar_trans"/>
</dbReference>
<evidence type="ECO:0000256" key="9">
    <source>
        <dbReference type="ARBA" id="ARBA00022801"/>
    </source>
</evidence>
<evidence type="ECO:0000256" key="5">
    <source>
        <dbReference type="ARBA" id="ARBA00010726"/>
    </source>
</evidence>